<dbReference type="EMBL" id="JAULSU010000003">
    <property type="protein sequence ID" value="KAK0624272.1"/>
    <property type="molecule type" value="Genomic_DNA"/>
</dbReference>
<dbReference type="Proteomes" id="UP001175000">
    <property type="component" value="Unassembled WGS sequence"/>
</dbReference>
<evidence type="ECO:0000313" key="2">
    <source>
        <dbReference type="Proteomes" id="UP001175000"/>
    </source>
</evidence>
<gene>
    <name evidence="1" type="ORF">B0T14DRAFT_495576</name>
</gene>
<sequence>MKQTRFKNSPSTISSRDSPNLATLPLPFDNLTTSLTIENNTILSTVLFNASAAANYTYSSLSIRGNPGLRLQAAAITPRNTSDKLTPIFPWPQQKMASMVFSGKFDNAFFASFVDLWNAKDAKDTKARPAVGERFVLVESTLVREEFNCQGLNGLRRKGVFRGEYSCQGGTVEVENGVARNGMESWLWEFIGFVVWLAWV</sequence>
<accession>A0AA39WZ23</accession>
<protein>
    <submittedName>
        <fullName evidence="1">Uncharacterized protein</fullName>
    </submittedName>
</protein>
<keyword evidence="2" id="KW-1185">Reference proteome</keyword>
<name>A0AA39WZ23_9PEZI</name>
<dbReference type="AlphaFoldDB" id="A0AA39WZ23"/>
<proteinExistence type="predicted"/>
<comment type="caution">
    <text evidence="1">The sequence shown here is derived from an EMBL/GenBank/DDBJ whole genome shotgun (WGS) entry which is preliminary data.</text>
</comment>
<organism evidence="1 2">
    <name type="scientific">Immersiella caudata</name>
    <dbReference type="NCBI Taxonomy" id="314043"/>
    <lineage>
        <taxon>Eukaryota</taxon>
        <taxon>Fungi</taxon>
        <taxon>Dikarya</taxon>
        <taxon>Ascomycota</taxon>
        <taxon>Pezizomycotina</taxon>
        <taxon>Sordariomycetes</taxon>
        <taxon>Sordariomycetidae</taxon>
        <taxon>Sordariales</taxon>
        <taxon>Lasiosphaeriaceae</taxon>
        <taxon>Immersiella</taxon>
    </lineage>
</organism>
<evidence type="ECO:0000313" key="1">
    <source>
        <dbReference type="EMBL" id="KAK0624272.1"/>
    </source>
</evidence>
<reference evidence="1" key="1">
    <citation type="submission" date="2023-06" db="EMBL/GenBank/DDBJ databases">
        <title>Genome-scale phylogeny and comparative genomics of the fungal order Sordariales.</title>
        <authorList>
            <consortium name="Lawrence Berkeley National Laboratory"/>
            <person name="Hensen N."/>
            <person name="Bonometti L."/>
            <person name="Westerberg I."/>
            <person name="Brannstrom I.O."/>
            <person name="Guillou S."/>
            <person name="Cros-Aarteil S."/>
            <person name="Calhoun S."/>
            <person name="Haridas S."/>
            <person name="Kuo A."/>
            <person name="Mondo S."/>
            <person name="Pangilinan J."/>
            <person name="Riley R."/>
            <person name="Labutti K."/>
            <person name="Andreopoulos B."/>
            <person name="Lipzen A."/>
            <person name="Chen C."/>
            <person name="Yanf M."/>
            <person name="Daum C."/>
            <person name="Ng V."/>
            <person name="Clum A."/>
            <person name="Steindorff A."/>
            <person name="Ohm R."/>
            <person name="Martin F."/>
            <person name="Silar P."/>
            <person name="Natvig D."/>
            <person name="Lalanne C."/>
            <person name="Gautier V."/>
            <person name="Ament-Velasquez S.L."/>
            <person name="Kruys A."/>
            <person name="Hutchinson M.I."/>
            <person name="Powell A.J."/>
            <person name="Barry K."/>
            <person name="Miller A.N."/>
            <person name="Grigoriev I.V."/>
            <person name="Debuchy R."/>
            <person name="Gladieux P."/>
            <person name="Thoren M.H."/>
            <person name="Johannesson H."/>
        </authorList>
    </citation>
    <scope>NUCLEOTIDE SEQUENCE</scope>
    <source>
        <strain evidence="1">CBS 606.72</strain>
    </source>
</reference>